<dbReference type="Proteomes" id="UP000734854">
    <property type="component" value="Unassembled WGS sequence"/>
</dbReference>
<keyword evidence="3" id="KW-1185">Reference proteome</keyword>
<dbReference type="EMBL" id="JACMSC010000005">
    <property type="protein sequence ID" value="KAG6522787.1"/>
    <property type="molecule type" value="Genomic_DNA"/>
</dbReference>
<name>A0A8J5HAF1_ZINOF</name>
<gene>
    <name evidence="2" type="ORF">ZIOFF_019942</name>
</gene>
<accession>A0A8J5HAF1</accession>
<dbReference type="InterPro" id="IPR018962">
    <property type="entry name" value="DUF1995"/>
</dbReference>
<protein>
    <recommendedName>
        <fullName evidence="1">DUF1995 domain-containing protein</fullName>
    </recommendedName>
</protein>
<sequence>MSLGTYLQPCSSIVVLNELDYPQFFYPKLAALSKTFLPKMETVYYIHNFKGLKGGTLFRSYPGPWKVLRRIGNKYMSLHQQEEMPSLKEVALNILPSA</sequence>
<organism evidence="2 3">
    <name type="scientific">Zingiber officinale</name>
    <name type="common">Ginger</name>
    <name type="synonym">Amomum zingiber</name>
    <dbReference type="NCBI Taxonomy" id="94328"/>
    <lineage>
        <taxon>Eukaryota</taxon>
        <taxon>Viridiplantae</taxon>
        <taxon>Streptophyta</taxon>
        <taxon>Embryophyta</taxon>
        <taxon>Tracheophyta</taxon>
        <taxon>Spermatophyta</taxon>
        <taxon>Magnoliopsida</taxon>
        <taxon>Liliopsida</taxon>
        <taxon>Zingiberales</taxon>
        <taxon>Zingiberaceae</taxon>
        <taxon>Zingiber</taxon>
    </lineage>
</organism>
<comment type="caution">
    <text evidence="2">The sequence shown here is derived from an EMBL/GenBank/DDBJ whole genome shotgun (WGS) entry which is preliminary data.</text>
</comment>
<dbReference type="Pfam" id="PF09353">
    <property type="entry name" value="DUF1995"/>
    <property type="match status" value="1"/>
</dbReference>
<feature type="domain" description="DUF1995" evidence="1">
    <location>
        <begin position="31"/>
        <end position="91"/>
    </location>
</feature>
<dbReference type="AlphaFoldDB" id="A0A8J5HAF1"/>
<dbReference type="PANTHER" id="PTHR34051:SF1">
    <property type="entry name" value="PROTEIN LOW PSII ACCUMULATION 3, CHLOROPLASTIC"/>
    <property type="match status" value="1"/>
</dbReference>
<dbReference type="PANTHER" id="PTHR34051">
    <property type="entry name" value="PROTEIN LOW PSII ACCUMULATION 3, CHLOROPLASTIC"/>
    <property type="match status" value="1"/>
</dbReference>
<evidence type="ECO:0000313" key="3">
    <source>
        <dbReference type="Proteomes" id="UP000734854"/>
    </source>
</evidence>
<evidence type="ECO:0000313" key="2">
    <source>
        <dbReference type="EMBL" id="KAG6522787.1"/>
    </source>
</evidence>
<dbReference type="InterPro" id="IPR044687">
    <property type="entry name" value="LPA3"/>
</dbReference>
<proteinExistence type="predicted"/>
<reference evidence="2 3" key="1">
    <citation type="submission" date="2020-08" db="EMBL/GenBank/DDBJ databases">
        <title>Plant Genome Project.</title>
        <authorList>
            <person name="Zhang R.-G."/>
        </authorList>
    </citation>
    <scope>NUCLEOTIDE SEQUENCE [LARGE SCALE GENOMIC DNA]</scope>
    <source>
        <tissue evidence="2">Rhizome</tissue>
    </source>
</reference>
<evidence type="ECO:0000259" key="1">
    <source>
        <dbReference type="Pfam" id="PF09353"/>
    </source>
</evidence>